<feature type="transmembrane region" description="Helical" evidence="17">
    <location>
        <begin position="462"/>
        <end position="482"/>
    </location>
</feature>
<keyword evidence="20" id="KW-0560">Oxidoreductase</keyword>
<dbReference type="EC" id="7.1.1.1" evidence="4 16"/>
<dbReference type="PANTHER" id="PTHR10160:SF19">
    <property type="entry name" value="PROTON-TRANSLOCATING NAD(P)(+) TRANSHYDROGENASE"/>
    <property type="match status" value="1"/>
</dbReference>
<dbReference type="SUPFAM" id="SSF52283">
    <property type="entry name" value="Formate/glycerate dehydrogenase catalytic domain-like"/>
    <property type="match status" value="1"/>
</dbReference>
<dbReference type="Pfam" id="PF12769">
    <property type="entry name" value="PNTB_4TM"/>
    <property type="match status" value="1"/>
</dbReference>
<comment type="catalytic activity">
    <reaction evidence="14 16">
        <text>NAD(+) + NADPH + H(+)(in) = NADH + NADP(+) + H(+)(out)</text>
        <dbReference type="Rhea" id="RHEA:47992"/>
        <dbReference type="ChEBI" id="CHEBI:15378"/>
        <dbReference type="ChEBI" id="CHEBI:57540"/>
        <dbReference type="ChEBI" id="CHEBI:57783"/>
        <dbReference type="ChEBI" id="CHEBI:57945"/>
        <dbReference type="ChEBI" id="CHEBI:58349"/>
        <dbReference type="EC" id="7.1.1.1"/>
    </reaction>
</comment>
<dbReference type="InterPro" id="IPR026255">
    <property type="entry name" value="NADP_transhyd_a"/>
</dbReference>
<proteinExistence type="inferred from homology"/>
<dbReference type="SMART" id="SM01002">
    <property type="entry name" value="AlaDh_PNT_C"/>
    <property type="match status" value="1"/>
</dbReference>
<dbReference type="Gene3D" id="3.40.50.720">
    <property type="entry name" value="NAD(P)-binding Rossmann-like Domain"/>
    <property type="match status" value="2"/>
</dbReference>
<evidence type="ECO:0000256" key="14">
    <source>
        <dbReference type="ARBA" id="ARBA00048202"/>
    </source>
</evidence>
<dbReference type="SUPFAM" id="SSF51735">
    <property type="entry name" value="NAD(P)-binding Rossmann-fold domains"/>
    <property type="match status" value="1"/>
</dbReference>
<evidence type="ECO:0000256" key="1">
    <source>
        <dbReference type="ARBA" id="ARBA00003943"/>
    </source>
</evidence>
<dbReference type="AlphaFoldDB" id="A0A6L5JXS4"/>
<keyword evidence="8 16" id="KW-0547">Nucleotide-binding</keyword>
<dbReference type="FunFam" id="3.40.50.720:FF:000028">
    <property type="entry name" value="NAD(P) transhydrogenase subunit alpha"/>
    <property type="match status" value="1"/>
</dbReference>
<evidence type="ECO:0000256" key="3">
    <source>
        <dbReference type="ARBA" id="ARBA00005689"/>
    </source>
</evidence>
<dbReference type="InterPro" id="IPR007886">
    <property type="entry name" value="AlaDH/PNT_N"/>
</dbReference>
<protein>
    <recommendedName>
        <fullName evidence="15 16">NAD(P) transhydrogenase subunit alpha</fullName>
        <ecNumber evidence="4 16">7.1.1.1</ecNumber>
    </recommendedName>
</protein>
<gene>
    <name evidence="20" type="ORF">GHK24_10265</name>
</gene>
<name>A0A6L5JXS4_RHOTE</name>
<accession>A0A6L5JXS4</accession>
<comment type="subcellular location">
    <subcellularLocation>
        <location evidence="2">Cell inner membrane</location>
        <topology evidence="2">Multi-pass membrane protein</topology>
    </subcellularLocation>
</comment>
<dbReference type="Pfam" id="PF01262">
    <property type="entry name" value="AlaDh_PNT_C"/>
    <property type="match status" value="1"/>
</dbReference>
<evidence type="ECO:0000256" key="11">
    <source>
        <dbReference type="ARBA" id="ARBA00022989"/>
    </source>
</evidence>
<evidence type="ECO:0000259" key="18">
    <source>
        <dbReference type="SMART" id="SM01002"/>
    </source>
</evidence>
<dbReference type="GO" id="GO:0006740">
    <property type="term" value="P:NADPH regeneration"/>
    <property type="evidence" value="ECO:0007669"/>
    <property type="project" value="TreeGrafter"/>
</dbReference>
<keyword evidence="11 17" id="KW-1133">Transmembrane helix</keyword>
<dbReference type="GO" id="GO:0005886">
    <property type="term" value="C:plasma membrane"/>
    <property type="evidence" value="ECO:0007669"/>
    <property type="project" value="UniProtKB-SubCell"/>
</dbReference>
<keyword evidence="9 16" id="KW-0521">NADP</keyword>
<dbReference type="CDD" id="cd05304">
    <property type="entry name" value="Rubrum_tdh"/>
    <property type="match status" value="1"/>
</dbReference>
<keyword evidence="10 16" id="KW-1278">Translocase</keyword>
<keyword evidence="12 16" id="KW-0520">NAD</keyword>
<feature type="transmembrane region" description="Helical" evidence="17">
    <location>
        <begin position="430"/>
        <end position="450"/>
    </location>
</feature>
<feature type="transmembrane region" description="Helical" evidence="17">
    <location>
        <begin position="406"/>
        <end position="424"/>
    </location>
</feature>
<comment type="caution">
    <text evidence="20">The sequence shown here is derived from an EMBL/GenBank/DDBJ whole genome shotgun (WGS) entry which is preliminary data.</text>
</comment>
<reference evidence="20 21" key="1">
    <citation type="submission" date="2019-10" db="EMBL/GenBank/DDBJ databases">
        <title>Whole-genome sequence of the purple nonsulfur photosynthetic bacterium Rhodocyclus tenuis.</title>
        <authorList>
            <person name="Kyndt J.A."/>
            <person name="Meyer T.E."/>
        </authorList>
    </citation>
    <scope>NUCLEOTIDE SEQUENCE [LARGE SCALE GENOMIC DNA]</scope>
    <source>
        <strain evidence="20 21">DSM 110</strain>
    </source>
</reference>
<feature type="transmembrane region" description="Helical" evidence="17">
    <location>
        <begin position="172"/>
        <end position="195"/>
    </location>
</feature>
<dbReference type="OrthoDB" id="9804592at2"/>
<evidence type="ECO:0000256" key="13">
    <source>
        <dbReference type="ARBA" id="ARBA00023136"/>
    </source>
</evidence>
<evidence type="ECO:0000256" key="8">
    <source>
        <dbReference type="ARBA" id="ARBA00022741"/>
    </source>
</evidence>
<evidence type="ECO:0000259" key="19">
    <source>
        <dbReference type="SMART" id="SM01003"/>
    </source>
</evidence>
<evidence type="ECO:0000256" key="7">
    <source>
        <dbReference type="ARBA" id="ARBA00022692"/>
    </source>
</evidence>
<dbReference type="GO" id="GO:0016491">
    <property type="term" value="F:oxidoreductase activity"/>
    <property type="evidence" value="ECO:0007669"/>
    <property type="project" value="UniProtKB-KW"/>
</dbReference>
<evidence type="ECO:0000256" key="9">
    <source>
        <dbReference type="ARBA" id="ARBA00022857"/>
    </source>
</evidence>
<evidence type="ECO:0000256" key="6">
    <source>
        <dbReference type="ARBA" id="ARBA00022519"/>
    </source>
</evidence>
<organism evidence="20 21">
    <name type="scientific">Rhodocyclus tenuis</name>
    <name type="common">Rhodospirillum tenue</name>
    <dbReference type="NCBI Taxonomy" id="1066"/>
    <lineage>
        <taxon>Bacteria</taxon>
        <taxon>Pseudomonadati</taxon>
        <taxon>Pseudomonadota</taxon>
        <taxon>Betaproteobacteria</taxon>
        <taxon>Rhodocyclales</taxon>
        <taxon>Rhodocyclaceae</taxon>
        <taxon>Rhodocyclus</taxon>
    </lineage>
</organism>
<feature type="domain" description="Alanine dehydrogenase/pyridine nucleotide transhydrogenase N-terminal" evidence="19">
    <location>
        <begin position="6"/>
        <end position="141"/>
    </location>
</feature>
<dbReference type="FunFam" id="3.40.50.720:FF:000063">
    <property type="entry name" value="NAD(P) transhydrogenase subunit alpha"/>
    <property type="match status" value="1"/>
</dbReference>
<evidence type="ECO:0000256" key="12">
    <source>
        <dbReference type="ARBA" id="ARBA00023027"/>
    </source>
</evidence>
<keyword evidence="6" id="KW-0997">Cell inner membrane</keyword>
<feature type="domain" description="Alanine dehydrogenase/pyridine nucleotide transhydrogenase NAD(H)-binding" evidence="18">
    <location>
        <begin position="150"/>
        <end position="314"/>
    </location>
</feature>
<evidence type="ECO:0000256" key="15">
    <source>
        <dbReference type="ARBA" id="ARBA00071831"/>
    </source>
</evidence>
<dbReference type="GO" id="GO:0050661">
    <property type="term" value="F:NADP binding"/>
    <property type="evidence" value="ECO:0007669"/>
    <property type="project" value="TreeGrafter"/>
</dbReference>
<evidence type="ECO:0000256" key="10">
    <source>
        <dbReference type="ARBA" id="ARBA00022967"/>
    </source>
</evidence>
<dbReference type="InterPro" id="IPR008143">
    <property type="entry name" value="Ala_DH/PNT_CS2"/>
</dbReference>
<dbReference type="PROSITE" id="PS00837">
    <property type="entry name" value="ALADH_PNT_2"/>
    <property type="match status" value="1"/>
</dbReference>
<dbReference type="GO" id="GO:0008750">
    <property type="term" value="F:proton-translocating NAD(P)+ transhydrogenase activity"/>
    <property type="evidence" value="ECO:0007669"/>
    <property type="project" value="UniProtKB-EC"/>
</dbReference>
<dbReference type="NCBIfam" id="NF006942">
    <property type="entry name" value="PRK09424.1"/>
    <property type="match status" value="1"/>
</dbReference>
<dbReference type="PANTHER" id="PTHR10160">
    <property type="entry name" value="NAD(P) TRANSHYDROGENASE"/>
    <property type="match status" value="1"/>
</dbReference>
<evidence type="ECO:0000313" key="21">
    <source>
        <dbReference type="Proteomes" id="UP000480275"/>
    </source>
</evidence>
<comment type="similarity">
    <text evidence="3 16">Belongs to the AlaDH/PNT family.</text>
</comment>
<comment type="function">
    <text evidence="1 16">The transhydrogenation between NADH and NADP is coupled to respiration and ATP hydrolysis and functions as a proton pump across the membrane.</text>
</comment>
<keyword evidence="5" id="KW-1003">Cell membrane</keyword>
<evidence type="ECO:0000256" key="4">
    <source>
        <dbReference type="ARBA" id="ARBA00012943"/>
    </source>
</evidence>
<evidence type="ECO:0000256" key="5">
    <source>
        <dbReference type="ARBA" id="ARBA00022475"/>
    </source>
</evidence>
<feature type="transmembrane region" description="Helical" evidence="17">
    <location>
        <begin position="494"/>
        <end position="516"/>
    </location>
</feature>
<dbReference type="PIRSF" id="PIRSF000203">
    <property type="entry name" value="NADP_transhydrogenase_alpha"/>
    <property type="match status" value="1"/>
</dbReference>
<dbReference type="EMBL" id="WIXJ01000007">
    <property type="protein sequence ID" value="MQY52157.1"/>
    <property type="molecule type" value="Genomic_DNA"/>
</dbReference>
<dbReference type="InterPro" id="IPR024605">
    <property type="entry name" value="NADP_transhyd_a_C"/>
</dbReference>
<sequence length="526" mass="55264">MPLCIGIPKETYAAEKRVATVPDLVEKLIKLGFTVVVERDAGALANFDDASYVAAGARIAATAAEVWSSADVIFKVRAPSMDEVPLLKEGATLVSFIWPAQNPELMQALAARKVTVLAMDSVPRMSRAQKMDALSSMANIAGYRAVIEAAHHFGRFFTGQITAAGKVPPAKVFVIGAGVAGLAALGAAVGLGAIVRANDTRPEVADQIKSLGAEFVPVEYEEEGSGVGGYAKVMSEGFQKAQKATFAKQAKDVDIIITTALIPGKPAPKLITTEMVQSMRAGSVIVDLAAEQGGNCELTVPGEVVVRHGVTIIGYTDLPSRLAKQSSTLYATNLLRLTEELCKAKDGNLDVNMDDEVIRGATVIKSGEITWPPPPPKLSAAPAQAKPAAAVPVAAKKEEASGPMSANALAGVFGVGAALFWLIGAYAPTAFLGHFTVFVLACFVGYMVVWNVKAALHTPLMSVTNAVSSIIAIGALVQIAPPLAGAEVLRPDDWIRWLAVLGIVLTSINMFGGFAVTRRMLAMFRK</sequence>
<dbReference type="InterPro" id="IPR036291">
    <property type="entry name" value="NAD(P)-bd_dom_sf"/>
</dbReference>
<evidence type="ECO:0000256" key="17">
    <source>
        <dbReference type="SAM" id="Phobius"/>
    </source>
</evidence>
<evidence type="ECO:0000256" key="2">
    <source>
        <dbReference type="ARBA" id="ARBA00004429"/>
    </source>
</evidence>
<dbReference type="NCBIfam" id="TIGR00561">
    <property type="entry name" value="pntA"/>
    <property type="match status" value="1"/>
</dbReference>
<evidence type="ECO:0000256" key="16">
    <source>
        <dbReference type="PIRNR" id="PIRNR000203"/>
    </source>
</evidence>
<dbReference type="Proteomes" id="UP000480275">
    <property type="component" value="Unassembled WGS sequence"/>
</dbReference>
<dbReference type="Pfam" id="PF05222">
    <property type="entry name" value="AlaDh_PNT_N"/>
    <property type="match status" value="1"/>
</dbReference>
<evidence type="ECO:0000313" key="20">
    <source>
        <dbReference type="EMBL" id="MQY52157.1"/>
    </source>
</evidence>
<keyword evidence="7 17" id="KW-0812">Transmembrane</keyword>
<dbReference type="SMART" id="SM01003">
    <property type="entry name" value="AlaDh_PNT_N"/>
    <property type="match status" value="1"/>
</dbReference>
<keyword evidence="13 17" id="KW-0472">Membrane</keyword>
<dbReference type="InterPro" id="IPR007698">
    <property type="entry name" value="AlaDH/PNT_NAD(H)-bd"/>
</dbReference>